<evidence type="ECO:0000313" key="3">
    <source>
        <dbReference type="Proteomes" id="UP001302349"/>
    </source>
</evidence>
<sequence length="287" mass="31943">MSKSDFILRPLKLNDISAAMNLSTAEGWNQTENDWALLIKESEGTCVLAEHDSKVIGTTTAINYSRQLAWIGMVLVDKSYRGQGVSKALLDHVFKNTSDISIKLDATPDGQQVYRRFDFKDEYLIDRMVNVSLANFASFDNSGIEPEPVKPENIKEIVAFDAAVFGTKREQLITSLVKEYPGKAWMVRHNNRVTGFVLGRDGSKYHHVGPVSASTIEDAQALIAKSVGVLIQKPVVVDVLQDKQALIASLKSLGFTKQRHFVRMYKGENHFPGITGHYYCICGPEFG</sequence>
<dbReference type="InterPro" id="IPR052729">
    <property type="entry name" value="Acyl/Acetyltrans_Enzymes"/>
</dbReference>
<evidence type="ECO:0000259" key="1">
    <source>
        <dbReference type="PROSITE" id="PS51186"/>
    </source>
</evidence>
<dbReference type="RefSeq" id="WP_317492124.1">
    <property type="nucleotide sequence ID" value="NZ_CP136051.1"/>
</dbReference>
<dbReference type="Pfam" id="PF18014">
    <property type="entry name" value="Acetyltransf_18"/>
    <property type="match status" value="1"/>
</dbReference>
<dbReference type="EMBL" id="CP136051">
    <property type="protein sequence ID" value="WOK09509.1"/>
    <property type="molecule type" value="Genomic_DNA"/>
</dbReference>
<gene>
    <name evidence="2" type="ORF">RT717_12755</name>
</gene>
<protein>
    <submittedName>
        <fullName evidence="2">GNAT family N-acetyltransferase</fullName>
        <ecNumber evidence="2">2.3.1.-</ecNumber>
    </submittedName>
</protein>
<dbReference type="InterPro" id="IPR041496">
    <property type="entry name" value="YitH/HolE_GNAT"/>
</dbReference>
<keyword evidence="3" id="KW-1185">Reference proteome</keyword>
<accession>A0ABZ0IZD8</accession>
<dbReference type="SUPFAM" id="SSF55729">
    <property type="entry name" value="Acyl-CoA N-acyltransferases (Nat)"/>
    <property type="match status" value="1"/>
</dbReference>
<organism evidence="2 3">
    <name type="scientific">Imperialibacter roseus</name>
    <dbReference type="NCBI Taxonomy" id="1324217"/>
    <lineage>
        <taxon>Bacteria</taxon>
        <taxon>Pseudomonadati</taxon>
        <taxon>Bacteroidota</taxon>
        <taxon>Cytophagia</taxon>
        <taxon>Cytophagales</taxon>
        <taxon>Flammeovirgaceae</taxon>
        <taxon>Imperialibacter</taxon>
    </lineage>
</organism>
<dbReference type="GO" id="GO:0016746">
    <property type="term" value="F:acyltransferase activity"/>
    <property type="evidence" value="ECO:0007669"/>
    <property type="project" value="UniProtKB-KW"/>
</dbReference>
<keyword evidence="2" id="KW-0012">Acyltransferase</keyword>
<dbReference type="CDD" id="cd04301">
    <property type="entry name" value="NAT_SF"/>
    <property type="match status" value="1"/>
</dbReference>
<feature type="domain" description="N-acetyltransferase" evidence="1">
    <location>
        <begin position="6"/>
        <end position="138"/>
    </location>
</feature>
<dbReference type="InterPro" id="IPR000182">
    <property type="entry name" value="GNAT_dom"/>
</dbReference>
<dbReference type="Gene3D" id="3.40.630.90">
    <property type="match status" value="1"/>
</dbReference>
<dbReference type="PANTHER" id="PTHR47237">
    <property type="entry name" value="SLL0310 PROTEIN"/>
    <property type="match status" value="1"/>
</dbReference>
<dbReference type="PANTHER" id="PTHR47237:SF2">
    <property type="entry name" value="BLL4206 PROTEIN"/>
    <property type="match status" value="1"/>
</dbReference>
<evidence type="ECO:0000313" key="2">
    <source>
        <dbReference type="EMBL" id="WOK09509.1"/>
    </source>
</evidence>
<dbReference type="Proteomes" id="UP001302349">
    <property type="component" value="Chromosome"/>
</dbReference>
<dbReference type="Pfam" id="PF13673">
    <property type="entry name" value="Acetyltransf_10"/>
    <property type="match status" value="1"/>
</dbReference>
<dbReference type="EC" id="2.3.1.-" evidence="2"/>
<dbReference type="InterPro" id="IPR016181">
    <property type="entry name" value="Acyl_CoA_acyltransferase"/>
</dbReference>
<dbReference type="Gene3D" id="3.40.630.30">
    <property type="match status" value="1"/>
</dbReference>
<dbReference type="PROSITE" id="PS51186">
    <property type="entry name" value="GNAT"/>
    <property type="match status" value="1"/>
</dbReference>
<keyword evidence="2" id="KW-0808">Transferase</keyword>
<proteinExistence type="predicted"/>
<name>A0ABZ0IZD8_9BACT</name>
<reference evidence="2 3" key="1">
    <citation type="journal article" date="2023" name="Microbiol. Resour. Announc.">
        <title>Complete Genome Sequence of Imperialibacter roseus strain P4T.</title>
        <authorList>
            <person name="Tizabi D.R."/>
            <person name="Bachvaroff T."/>
            <person name="Hill R.T."/>
        </authorList>
    </citation>
    <scope>NUCLEOTIDE SEQUENCE [LARGE SCALE GENOMIC DNA]</scope>
    <source>
        <strain evidence="2 3">P4T</strain>
    </source>
</reference>